<organism evidence="3 4">
    <name type="scientific">Solanum verrucosum</name>
    <dbReference type="NCBI Taxonomy" id="315347"/>
    <lineage>
        <taxon>Eukaryota</taxon>
        <taxon>Viridiplantae</taxon>
        <taxon>Streptophyta</taxon>
        <taxon>Embryophyta</taxon>
        <taxon>Tracheophyta</taxon>
        <taxon>Spermatophyta</taxon>
        <taxon>Magnoliopsida</taxon>
        <taxon>eudicotyledons</taxon>
        <taxon>Gunneridae</taxon>
        <taxon>Pentapetalae</taxon>
        <taxon>asterids</taxon>
        <taxon>lamiids</taxon>
        <taxon>Solanales</taxon>
        <taxon>Solanaceae</taxon>
        <taxon>Solanoideae</taxon>
        <taxon>Solaneae</taxon>
        <taxon>Solanum</taxon>
    </lineage>
</organism>
<proteinExistence type="predicted"/>
<name>A0AAF0TTP5_SOLVR</name>
<dbReference type="Pfam" id="PF17919">
    <property type="entry name" value="RT_RNaseH_2"/>
    <property type="match status" value="1"/>
</dbReference>
<dbReference type="SUPFAM" id="SSF56672">
    <property type="entry name" value="DNA/RNA polymerases"/>
    <property type="match status" value="1"/>
</dbReference>
<evidence type="ECO:0000259" key="2">
    <source>
        <dbReference type="Pfam" id="PF17921"/>
    </source>
</evidence>
<dbReference type="PANTHER" id="PTHR34072">
    <property type="entry name" value="ENZYMATIC POLYPROTEIN-RELATED"/>
    <property type="match status" value="1"/>
</dbReference>
<evidence type="ECO:0000313" key="4">
    <source>
        <dbReference type="Proteomes" id="UP001234989"/>
    </source>
</evidence>
<dbReference type="InterPro" id="IPR043502">
    <property type="entry name" value="DNA/RNA_pol_sf"/>
</dbReference>
<dbReference type="PANTHER" id="PTHR34072:SF52">
    <property type="entry name" value="RIBONUCLEASE H"/>
    <property type="match status" value="1"/>
</dbReference>
<protein>
    <recommendedName>
        <fullName evidence="5">Polyprotein</fullName>
    </recommendedName>
</protein>
<gene>
    <name evidence="3" type="ORF">MTR67_026167</name>
</gene>
<dbReference type="CDD" id="cd09274">
    <property type="entry name" value="RNase_HI_RT_Ty3"/>
    <property type="match status" value="1"/>
</dbReference>
<dbReference type="AlphaFoldDB" id="A0AAF0TTP5"/>
<dbReference type="EMBL" id="CP133617">
    <property type="protein sequence ID" value="WMV32782.1"/>
    <property type="molecule type" value="Genomic_DNA"/>
</dbReference>
<dbReference type="InterPro" id="IPR041577">
    <property type="entry name" value="RT_RNaseH_2"/>
</dbReference>
<dbReference type="Gene3D" id="1.10.340.70">
    <property type="match status" value="1"/>
</dbReference>
<dbReference type="Pfam" id="PF17921">
    <property type="entry name" value="Integrase_H2C2"/>
    <property type="match status" value="1"/>
</dbReference>
<accession>A0AAF0TTP5</accession>
<evidence type="ECO:0000313" key="3">
    <source>
        <dbReference type="EMBL" id="WMV32782.1"/>
    </source>
</evidence>
<dbReference type="Proteomes" id="UP001234989">
    <property type="component" value="Chromosome 6"/>
</dbReference>
<keyword evidence="4" id="KW-1185">Reference proteome</keyword>
<feature type="domain" description="Reverse transcriptase/retrotransposon-derived protein RNase H-like" evidence="1">
    <location>
        <begin position="43"/>
        <end position="119"/>
    </location>
</feature>
<dbReference type="Gene3D" id="3.30.70.270">
    <property type="match status" value="1"/>
</dbReference>
<evidence type="ECO:0008006" key="5">
    <source>
        <dbReference type="Google" id="ProtNLM"/>
    </source>
</evidence>
<reference evidence="3" key="1">
    <citation type="submission" date="2023-08" db="EMBL/GenBank/DDBJ databases">
        <title>A de novo genome assembly of Solanum verrucosum Schlechtendal, a Mexican diploid species geographically isolated from the other diploid A-genome species in potato relatives.</title>
        <authorList>
            <person name="Hosaka K."/>
        </authorList>
    </citation>
    <scope>NUCLEOTIDE SEQUENCE</scope>
    <source>
        <tissue evidence="3">Young leaves</tissue>
    </source>
</reference>
<dbReference type="InterPro" id="IPR043128">
    <property type="entry name" value="Rev_trsase/Diguanyl_cyclase"/>
</dbReference>
<dbReference type="InterPro" id="IPR041588">
    <property type="entry name" value="Integrase_H2C2"/>
</dbReference>
<feature type="domain" description="Integrase zinc-binding" evidence="2">
    <location>
        <begin position="258"/>
        <end position="313"/>
    </location>
</feature>
<evidence type="ECO:0000259" key="1">
    <source>
        <dbReference type="Pfam" id="PF17919"/>
    </source>
</evidence>
<sequence length="314" mass="35776">MSSKGVEVDPKKKDVVKSWPRPLTHSDIRNLLGLAGYYRRFVEACEKSFQELKHTFTSTLTLTLLEGTNGFMVYCDASRVELGCVLMQNVKVIAYASRQLKIHERYYPTHDLELAASLQYVFSQKDLNLFQRKWLEILKDYEMSILYHPGKANVVADALSRFSRGSVAHVGEEKKEFVRDVHRFARLGVQLVDSTKGGVVVHNGSESSFVMEVKGKQVFDPLLVELKEAVLKNSIEAFSLGGDGVLRYQGRLCVLNVEDLRGQILEEAHNSRYSIHLGATKMYRDIREVYWSNRMKKYIAGFVAKCPNCQQVKV</sequence>